<dbReference type="Pfam" id="PF02348">
    <property type="entry name" value="CTP_transf_3"/>
    <property type="match status" value="1"/>
</dbReference>
<dbReference type="InterPro" id="IPR029044">
    <property type="entry name" value="Nucleotide-diphossugar_trans"/>
</dbReference>
<proteinExistence type="predicted"/>
<dbReference type="PANTHER" id="PTHR42866">
    <property type="entry name" value="3-DEOXY-MANNO-OCTULOSONATE CYTIDYLYLTRANSFERASE"/>
    <property type="match status" value="1"/>
</dbReference>
<dbReference type="AlphaFoldDB" id="A0A6J6DQM2"/>
<dbReference type="EMBL" id="CAEZTD010000075">
    <property type="protein sequence ID" value="CAB4565175.1"/>
    <property type="molecule type" value="Genomic_DNA"/>
</dbReference>
<dbReference type="Gene3D" id="3.90.550.10">
    <property type="entry name" value="Spore Coat Polysaccharide Biosynthesis Protein SpsA, Chain A"/>
    <property type="match status" value="1"/>
</dbReference>
<dbReference type="CDD" id="cd02518">
    <property type="entry name" value="GT2_SpsF"/>
    <property type="match status" value="1"/>
</dbReference>
<organism evidence="1">
    <name type="scientific">freshwater metagenome</name>
    <dbReference type="NCBI Taxonomy" id="449393"/>
    <lineage>
        <taxon>unclassified sequences</taxon>
        <taxon>metagenomes</taxon>
        <taxon>ecological metagenomes</taxon>
    </lineage>
</organism>
<dbReference type="PANTHER" id="PTHR42866:SF1">
    <property type="entry name" value="SPORE COAT POLYSACCHARIDE BIOSYNTHESIS PROTEIN SPSF"/>
    <property type="match status" value="1"/>
</dbReference>
<dbReference type="GO" id="GO:0005829">
    <property type="term" value="C:cytosol"/>
    <property type="evidence" value="ECO:0007669"/>
    <property type="project" value="TreeGrafter"/>
</dbReference>
<name>A0A6J6DQM2_9ZZZZ</name>
<dbReference type="SUPFAM" id="SSF53448">
    <property type="entry name" value="Nucleotide-diphospho-sugar transferases"/>
    <property type="match status" value="1"/>
</dbReference>
<evidence type="ECO:0000313" key="1">
    <source>
        <dbReference type="EMBL" id="CAB4565175.1"/>
    </source>
</evidence>
<reference evidence="1" key="1">
    <citation type="submission" date="2020-05" db="EMBL/GenBank/DDBJ databases">
        <authorList>
            <person name="Chiriac C."/>
            <person name="Salcher M."/>
            <person name="Ghai R."/>
            <person name="Kavagutti S V."/>
        </authorList>
    </citation>
    <scope>NUCLEOTIDE SEQUENCE</scope>
</reference>
<gene>
    <name evidence="1" type="ORF">UFOPK1591_00989</name>
</gene>
<sequence>MILAILQGRLSSTRLPGKVLKDLHGKPMIVRQIERIQQSSKVDKLVVATSLDPSDDKLVIALTELGVDVRRGPLDDVVERFRIVIDEFQPETVVRLTADCPLTDPDVIDFVIEQHLENGSDYTSNVLKPTYPDGLDVECIRGDAFRRMCELDLSDMQREHVTMGLYSRPEVFSLQSIEQEPNRSEMRWTVDVADDLEFARLVYSRLYDRNPRFRQDDIVALVTSNPELSRTDADVARNSGLNK</sequence>
<dbReference type="InterPro" id="IPR003329">
    <property type="entry name" value="Cytidylyl_trans"/>
</dbReference>
<protein>
    <submittedName>
        <fullName evidence="1">Unannotated protein</fullName>
    </submittedName>
</protein>
<accession>A0A6J6DQM2</accession>